<dbReference type="RefSeq" id="WP_203746284.1">
    <property type="nucleotide sequence ID" value="NZ_BONF01000016.1"/>
</dbReference>
<evidence type="ECO:0000313" key="3">
    <source>
        <dbReference type="Proteomes" id="UP000601223"/>
    </source>
</evidence>
<reference evidence="2 3" key="1">
    <citation type="submission" date="2021-01" db="EMBL/GenBank/DDBJ databases">
        <title>Whole genome shotgun sequence of Catellatospora bangladeshensis NBRC 107357.</title>
        <authorList>
            <person name="Komaki H."/>
            <person name="Tamura T."/>
        </authorList>
    </citation>
    <scope>NUCLEOTIDE SEQUENCE [LARGE SCALE GENOMIC DNA]</scope>
    <source>
        <strain evidence="2 3">NBRC 107357</strain>
    </source>
</reference>
<organism evidence="2 3">
    <name type="scientific">Catellatospora bangladeshensis</name>
    <dbReference type="NCBI Taxonomy" id="310355"/>
    <lineage>
        <taxon>Bacteria</taxon>
        <taxon>Bacillati</taxon>
        <taxon>Actinomycetota</taxon>
        <taxon>Actinomycetes</taxon>
        <taxon>Micromonosporales</taxon>
        <taxon>Micromonosporaceae</taxon>
        <taxon>Catellatospora</taxon>
    </lineage>
</organism>
<feature type="transmembrane region" description="Helical" evidence="1">
    <location>
        <begin position="6"/>
        <end position="26"/>
    </location>
</feature>
<dbReference type="AlphaFoldDB" id="A0A8J3NHS4"/>
<sequence length="144" mass="15646">MTVPLGAQLAVSLTWLVLYIVLSVRYDRRWDARLRAALGRRIGADVRWARVDQSGDVFSDDSTGGVNAWHTGGDGPLGRQLWQEAAARGAYLAVLVVLGALPPLALLGLEFLLNFHGLIVLGTAFAVIPVFSLFWLGNYRQVSG</sequence>
<name>A0A8J3NHS4_9ACTN</name>
<feature type="transmembrane region" description="Helical" evidence="1">
    <location>
        <begin position="89"/>
        <end position="109"/>
    </location>
</feature>
<keyword evidence="1" id="KW-1133">Transmembrane helix</keyword>
<comment type="caution">
    <text evidence="2">The sequence shown here is derived from an EMBL/GenBank/DDBJ whole genome shotgun (WGS) entry which is preliminary data.</text>
</comment>
<keyword evidence="1" id="KW-0812">Transmembrane</keyword>
<dbReference type="EMBL" id="BONF01000016">
    <property type="protein sequence ID" value="GIF81700.1"/>
    <property type="molecule type" value="Genomic_DNA"/>
</dbReference>
<gene>
    <name evidence="2" type="ORF">Cba03nite_30490</name>
</gene>
<accession>A0A8J3NHS4</accession>
<feature type="transmembrane region" description="Helical" evidence="1">
    <location>
        <begin position="115"/>
        <end position="136"/>
    </location>
</feature>
<evidence type="ECO:0000313" key="2">
    <source>
        <dbReference type="EMBL" id="GIF81700.1"/>
    </source>
</evidence>
<evidence type="ECO:0000256" key="1">
    <source>
        <dbReference type="SAM" id="Phobius"/>
    </source>
</evidence>
<keyword evidence="1" id="KW-0472">Membrane</keyword>
<proteinExistence type="predicted"/>
<dbReference type="Proteomes" id="UP000601223">
    <property type="component" value="Unassembled WGS sequence"/>
</dbReference>
<protein>
    <submittedName>
        <fullName evidence="2">Uncharacterized protein</fullName>
    </submittedName>
</protein>
<keyword evidence="3" id="KW-1185">Reference proteome</keyword>